<proteinExistence type="predicted"/>
<keyword evidence="1" id="KW-1133">Transmembrane helix</keyword>
<sequence>MSLVFWGWLLVAGGATIVLADMVSDERRGAFRGWLGRRIQVLRSPAAVLRVLGSMLAKDARQARSSTEDEPALESGEKVGFRDYLLLLNPYSGSGRSLFFLAVIFAGTLFSLSLIIAWLFEQNFFIANRTSVFYASLIFSVLILVLGLLMRFVRAGRPLSRVLSAAFVASLVLNPLVLAVGLALLIVALVVLVVCPWIVAGALGAVWLVLAAVGKARGGSLKHLGPRAVALGLIALGLILQLLGGG</sequence>
<keyword evidence="3" id="KW-1185">Reference proteome</keyword>
<evidence type="ECO:0000313" key="3">
    <source>
        <dbReference type="Proteomes" id="UP000503251"/>
    </source>
</evidence>
<feature type="transmembrane region" description="Helical" evidence="1">
    <location>
        <begin position="228"/>
        <end position="244"/>
    </location>
</feature>
<reference evidence="2 3" key="1">
    <citation type="submission" date="2019-04" db="EMBL/GenBank/DDBJ databases">
        <title>Isolation and culture of sulfate reducing bacteria from the cold seep of the South China Sea.</title>
        <authorList>
            <person name="Sun C."/>
            <person name="Liu R."/>
        </authorList>
    </citation>
    <scope>NUCLEOTIDE SEQUENCE [LARGE SCALE GENOMIC DNA]</scope>
    <source>
        <strain evidence="2 3">CS1</strain>
    </source>
</reference>
<feature type="transmembrane region" description="Helical" evidence="1">
    <location>
        <begin position="197"/>
        <end position="216"/>
    </location>
</feature>
<organism evidence="2 3">
    <name type="scientific">Oceanidesulfovibrio marinus</name>
    <dbReference type="NCBI Taxonomy" id="370038"/>
    <lineage>
        <taxon>Bacteria</taxon>
        <taxon>Pseudomonadati</taxon>
        <taxon>Thermodesulfobacteriota</taxon>
        <taxon>Desulfovibrionia</taxon>
        <taxon>Desulfovibrionales</taxon>
        <taxon>Desulfovibrionaceae</taxon>
        <taxon>Oceanidesulfovibrio</taxon>
    </lineage>
</organism>
<feature type="transmembrane region" description="Helical" evidence="1">
    <location>
        <begin position="98"/>
        <end position="120"/>
    </location>
</feature>
<feature type="transmembrane region" description="Helical" evidence="1">
    <location>
        <begin position="165"/>
        <end position="191"/>
    </location>
</feature>
<evidence type="ECO:0000313" key="2">
    <source>
        <dbReference type="EMBL" id="QJT07484.1"/>
    </source>
</evidence>
<dbReference type="Proteomes" id="UP000503251">
    <property type="component" value="Chromosome"/>
</dbReference>
<keyword evidence="1" id="KW-0472">Membrane</keyword>
<keyword evidence="1" id="KW-0812">Transmembrane</keyword>
<feature type="transmembrane region" description="Helical" evidence="1">
    <location>
        <begin position="6"/>
        <end position="23"/>
    </location>
</feature>
<name>A0ABX6NA69_9BACT</name>
<evidence type="ECO:0008006" key="4">
    <source>
        <dbReference type="Google" id="ProtNLM"/>
    </source>
</evidence>
<dbReference type="RefSeq" id="WP_144304923.1">
    <property type="nucleotide sequence ID" value="NZ_CP039543.1"/>
</dbReference>
<accession>A0ABX6NA69</accession>
<feature type="transmembrane region" description="Helical" evidence="1">
    <location>
        <begin position="132"/>
        <end position="153"/>
    </location>
</feature>
<gene>
    <name evidence="2" type="ORF">E8L03_00490</name>
</gene>
<protein>
    <recommendedName>
        <fullName evidence="4">Yip1 domain-containing protein</fullName>
    </recommendedName>
</protein>
<evidence type="ECO:0000256" key="1">
    <source>
        <dbReference type="SAM" id="Phobius"/>
    </source>
</evidence>
<dbReference type="EMBL" id="CP039543">
    <property type="protein sequence ID" value="QJT07484.1"/>
    <property type="molecule type" value="Genomic_DNA"/>
</dbReference>